<reference evidence="2 3" key="1">
    <citation type="submission" date="2020-04" db="EMBL/GenBank/DDBJ databases">
        <title>Novel species.</title>
        <authorList>
            <person name="Teo W.F.A."/>
            <person name="Lipun K."/>
            <person name="Srisuk N."/>
            <person name="Duangmal K."/>
        </authorList>
    </citation>
    <scope>NUCLEOTIDE SEQUENCE [LARGE SCALE GENOMIC DNA]</scope>
    <source>
        <strain evidence="2 3">K13G38</strain>
    </source>
</reference>
<organism evidence="2 3">
    <name type="scientific">Amycolatopsis acididurans</name>
    <dbReference type="NCBI Taxonomy" id="2724524"/>
    <lineage>
        <taxon>Bacteria</taxon>
        <taxon>Bacillati</taxon>
        <taxon>Actinomycetota</taxon>
        <taxon>Actinomycetes</taxon>
        <taxon>Pseudonocardiales</taxon>
        <taxon>Pseudonocardiaceae</taxon>
        <taxon>Amycolatopsis</taxon>
    </lineage>
</organism>
<dbReference type="EMBL" id="JAAXLS010000009">
    <property type="protein sequence ID" value="NKQ54386.1"/>
    <property type="molecule type" value="Genomic_DNA"/>
</dbReference>
<dbReference type="InterPro" id="IPR050664">
    <property type="entry name" value="Octanoyltrans_LipM/LipL"/>
</dbReference>
<evidence type="ECO:0000313" key="3">
    <source>
        <dbReference type="Proteomes" id="UP000715441"/>
    </source>
</evidence>
<dbReference type="SUPFAM" id="SSF55681">
    <property type="entry name" value="Class II aaRS and biotin synthetases"/>
    <property type="match status" value="1"/>
</dbReference>
<feature type="domain" description="BPL/LPL catalytic" evidence="1">
    <location>
        <begin position="32"/>
        <end position="216"/>
    </location>
</feature>
<sequence length="272" mass="28984">MPGSELRVIDFGRVSALRSQTLWHAVAYGVSAGAPPTLSFVRPAEPYVCLGYHRRLDEVDEKYCAAQGLPVYRRMVGGGPVYLDADQLFFQICLPAGAVSPARTTAIRDLLAPAVTAFRAAGVAAELDGNLEISLGDRKICGHGAGQIEDAVVVCGNLIERFDHERATAVLRLPVEETRAEVLRQMRRYVAATPADPEAFRDAAVAAYAAALGLAPRAGELTGDERAALTELDARFTSEAWMAGPGERAARPPGGIKIRAGVWVGATKETLS</sequence>
<dbReference type="InterPro" id="IPR004143">
    <property type="entry name" value="BPL_LPL_catalytic"/>
</dbReference>
<dbReference type="Gene3D" id="3.30.930.10">
    <property type="entry name" value="Bira Bifunctional Protein, Domain 2"/>
    <property type="match status" value="1"/>
</dbReference>
<evidence type="ECO:0000259" key="1">
    <source>
        <dbReference type="PROSITE" id="PS51733"/>
    </source>
</evidence>
<dbReference type="GO" id="GO:0016874">
    <property type="term" value="F:ligase activity"/>
    <property type="evidence" value="ECO:0007669"/>
    <property type="project" value="UniProtKB-KW"/>
</dbReference>
<dbReference type="PROSITE" id="PS51733">
    <property type="entry name" value="BPL_LPL_CATALYTIC"/>
    <property type="match status" value="1"/>
</dbReference>
<dbReference type="RefSeq" id="WP_168516241.1">
    <property type="nucleotide sequence ID" value="NZ_JAAXLS010000009.1"/>
</dbReference>
<comment type="caution">
    <text evidence="2">The sequence shown here is derived from an EMBL/GenBank/DDBJ whole genome shotgun (WGS) entry which is preliminary data.</text>
</comment>
<accession>A0ABX1J4U6</accession>
<keyword evidence="2" id="KW-0436">Ligase</keyword>
<dbReference type="PANTHER" id="PTHR43679:SF2">
    <property type="entry name" value="OCTANOYL-[GCVH]:PROTEIN N-OCTANOYLTRANSFERASE"/>
    <property type="match status" value="1"/>
</dbReference>
<dbReference type="Pfam" id="PF21948">
    <property type="entry name" value="LplA-B_cat"/>
    <property type="match status" value="1"/>
</dbReference>
<gene>
    <name evidence="2" type="ORF">HFP15_15985</name>
</gene>
<name>A0ABX1J4U6_9PSEU</name>
<dbReference type="InterPro" id="IPR045864">
    <property type="entry name" value="aa-tRNA-synth_II/BPL/LPL"/>
</dbReference>
<evidence type="ECO:0000313" key="2">
    <source>
        <dbReference type="EMBL" id="NKQ54386.1"/>
    </source>
</evidence>
<dbReference type="Proteomes" id="UP000715441">
    <property type="component" value="Unassembled WGS sequence"/>
</dbReference>
<proteinExistence type="predicted"/>
<dbReference type="PANTHER" id="PTHR43679">
    <property type="entry name" value="OCTANOYLTRANSFERASE LIPM-RELATED"/>
    <property type="match status" value="1"/>
</dbReference>
<keyword evidence="3" id="KW-1185">Reference proteome</keyword>
<protein>
    <submittedName>
        <fullName evidence="2">Lipoate--protein ligase family protein</fullName>
    </submittedName>
</protein>